<keyword evidence="3" id="KW-1185">Reference proteome</keyword>
<keyword evidence="1" id="KW-0812">Transmembrane</keyword>
<dbReference type="RefSeq" id="WP_212694026.1">
    <property type="nucleotide sequence ID" value="NZ_CP058649.1"/>
</dbReference>
<feature type="transmembrane region" description="Helical" evidence="1">
    <location>
        <begin position="190"/>
        <end position="210"/>
    </location>
</feature>
<accession>A0A8J8MKU5</accession>
<organism evidence="2 3">
    <name type="scientific">Vallitalea pronyensis</name>
    <dbReference type="NCBI Taxonomy" id="1348613"/>
    <lineage>
        <taxon>Bacteria</taxon>
        <taxon>Bacillati</taxon>
        <taxon>Bacillota</taxon>
        <taxon>Clostridia</taxon>
        <taxon>Lachnospirales</taxon>
        <taxon>Vallitaleaceae</taxon>
        <taxon>Vallitalea</taxon>
    </lineage>
</organism>
<gene>
    <name evidence="2" type="ORF">HZI73_14065</name>
</gene>
<proteinExistence type="predicted"/>
<evidence type="ECO:0000313" key="2">
    <source>
        <dbReference type="EMBL" id="QUI23344.1"/>
    </source>
</evidence>
<dbReference type="EMBL" id="CP058649">
    <property type="protein sequence ID" value="QUI23344.1"/>
    <property type="molecule type" value="Genomic_DNA"/>
</dbReference>
<feature type="transmembrane region" description="Helical" evidence="1">
    <location>
        <begin position="164"/>
        <end position="184"/>
    </location>
</feature>
<keyword evidence="1" id="KW-0472">Membrane</keyword>
<dbReference type="KEGG" id="vpy:HZI73_14065"/>
<evidence type="ECO:0000313" key="3">
    <source>
        <dbReference type="Proteomes" id="UP000683246"/>
    </source>
</evidence>
<reference evidence="2" key="1">
    <citation type="submission" date="2020-07" db="EMBL/GenBank/DDBJ databases">
        <title>Vallitalea pronyensis genome.</title>
        <authorList>
            <person name="Postec A."/>
        </authorList>
    </citation>
    <scope>NUCLEOTIDE SEQUENCE</scope>
    <source>
        <strain evidence="2">FatNI3</strain>
    </source>
</reference>
<evidence type="ECO:0000256" key="1">
    <source>
        <dbReference type="SAM" id="Phobius"/>
    </source>
</evidence>
<feature type="transmembrane region" description="Helical" evidence="1">
    <location>
        <begin position="37"/>
        <end position="57"/>
    </location>
</feature>
<name>A0A8J8MKU5_9FIRM</name>
<sequence>MKKGDFLWGAVLVLVIGYIVSPWTNASFIAQTTAHPYISGFIKFAVLSTMGELLTLRLNKKQWQLPAGFIWRIIIWGFIGILITLIFQLFASGVQACMNMGYLPGGESKLAFAFFTSALMNIFFAPVFMAMHMLSDTYLDLRYGNPMHKPNYNLVLRNTNWNRYANFIVVKTIPFFWIPAHTITFMMPKAYRIVMAALLSIALGAILTFANRQSSKS</sequence>
<protein>
    <recommendedName>
        <fullName evidence="4">Mpv17 / PMP22 family protein</fullName>
    </recommendedName>
</protein>
<keyword evidence="1" id="KW-1133">Transmembrane helix</keyword>
<dbReference type="Proteomes" id="UP000683246">
    <property type="component" value="Chromosome"/>
</dbReference>
<evidence type="ECO:0008006" key="4">
    <source>
        <dbReference type="Google" id="ProtNLM"/>
    </source>
</evidence>
<dbReference type="AlphaFoldDB" id="A0A8J8MKU5"/>
<feature type="transmembrane region" description="Helical" evidence="1">
    <location>
        <begin position="110"/>
        <end position="134"/>
    </location>
</feature>
<feature type="transmembrane region" description="Helical" evidence="1">
    <location>
        <begin position="69"/>
        <end position="90"/>
    </location>
</feature>
<feature type="transmembrane region" description="Helical" evidence="1">
    <location>
        <begin position="7"/>
        <end position="25"/>
    </location>
</feature>